<dbReference type="InterPro" id="IPR021858">
    <property type="entry name" value="Fun_TF"/>
</dbReference>
<dbReference type="Proteomes" id="UP000650533">
    <property type="component" value="Chromosome 6"/>
</dbReference>
<sequence length="379" mass="42868">MSHRAKGPQSQSTPSSSSSASPDIGSEIATVESIFNGDPVYDTFPPSTWFWLTGSTVMSYHGQLYAQTPSLLPSSLFSDHHHHPVDRLSALCYFKPIEQQIVRYREIMVVRLQSSSIFRRIKLISFKVHEAIANGQDWRYQAIFTQWLDQFEKEPLRTAIGFSRFVAPTFLQTVYSDPTLWNPDSHLSTSVSIAHALSSIRCEIANFVIMDTFYSMAYSLPQLVEYDTSISLQNELESSHGSTAARPEFQVMLAEINQCREGQPTSTGRGWKEIEADLLMWQAKPIPQEAEWESWMVVAWLAVQGSWRHALLAYLYMALCGAASDDPRVQHSVKQLLKVARVVKKPSRPVASAHFFAQYFIAGVCARTESQRTFLSEKN</sequence>
<name>A0A8H8SXT4_9AGAM</name>
<dbReference type="AlphaFoldDB" id="A0A8H8SXT4"/>
<dbReference type="EMBL" id="CP059663">
    <property type="protein sequence ID" value="QRW20877.1"/>
    <property type="molecule type" value="Genomic_DNA"/>
</dbReference>
<evidence type="ECO:0000313" key="2">
    <source>
        <dbReference type="EMBL" id="QRW20877.1"/>
    </source>
</evidence>
<proteinExistence type="predicted"/>
<feature type="compositionally biased region" description="Low complexity" evidence="1">
    <location>
        <begin position="8"/>
        <end position="22"/>
    </location>
</feature>
<dbReference type="KEGG" id="rsx:RhiXN_05866"/>
<accession>A0A8H8SXT4</accession>
<evidence type="ECO:0000313" key="3">
    <source>
        <dbReference type="Proteomes" id="UP000650533"/>
    </source>
</evidence>
<feature type="region of interest" description="Disordered" evidence="1">
    <location>
        <begin position="1"/>
        <end position="23"/>
    </location>
</feature>
<organism evidence="2 3">
    <name type="scientific">Rhizoctonia solani</name>
    <dbReference type="NCBI Taxonomy" id="456999"/>
    <lineage>
        <taxon>Eukaryota</taxon>
        <taxon>Fungi</taxon>
        <taxon>Dikarya</taxon>
        <taxon>Basidiomycota</taxon>
        <taxon>Agaricomycotina</taxon>
        <taxon>Agaricomycetes</taxon>
        <taxon>Cantharellales</taxon>
        <taxon>Ceratobasidiaceae</taxon>
        <taxon>Rhizoctonia</taxon>
    </lineage>
</organism>
<dbReference type="RefSeq" id="XP_043181114.1">
    <property type="nucleotide sequence ID" value="XM_043325682.1"/>
</dbReference>
<protein>
    <submittedName>
        <fullName evidence="2">Fungal specific transcription factor domain</fullName>
    </submittedName>
</protein>
<gene>
    <name evidence="2" type="ORF">RhiXN_05866</name>
</gene>
<evidence type="ECO:0000256" key="1">
    <source>
        <dbReference type="SAM" id="MobiDB-lite"/>
    </source>
</evidence>
<dbReference type="GeneID" id="67028145"/>
<dbReference type="Pfam" id="PF11951">
    <property type="entry name" value="Fungal_trans_2"/>
    <property type="match status" value="1"/>
</dbReference>
<reference evidence="2" key="1">
    <citation type="submission" date="2020-05" db="EMBL/GenBank/DDBJ databases">
        <title>Evolutionary and genomic comparisons of hybrid uninucleate and nonhybrid Rhizoctonia fungi.</title>
        <authorList>
            <person name="Li C."/>
            <person name="Chen X."/>
        </authorList>
    </citation>
    <scope>NUCLEOTIDE SEQUENCE</scope>
    <source>
        <strain evidence="2">AG-1 IA</strain>
    </source>
</reference>